<evidence type="ECO:0000256" key="1">
    <source>
        <dbReference type="ARBA" id="ARBA00004610"/>
    </source>
</evidence>
<evidence type="ECO:0000256" key="5">
    <source>
        <dbReference type="ARBA" id="ARBA00022692"/>
    </source>
</evidence>
<dbReference type="AlphaFoldDB" id="A0A4Y2I9U4"/>
<accession>A0A4Y2I9U4</accession>
<proteinExistence type="predicted"/>
<evidence type="ECO:0000256" key="6">
    <source>
        <dbReference type="ARBA" id="ARBA00022868"/>
    </source>
</evidence>
<sequence>MLSTLKKVTKIIDCFCVVMLVVVMLRYRVSFVSIRDAFIPNGNASSTSSLDAFPWNSSHFKGSDALSPEDKNAIKELANILKRVKLRLVTELLIILALTFGYSCEREEYRKLESILSVLNNRGNSMADNLSCFANTILSRATRSHFIDHLFMGTLNAISVTMCMMLIEISYDRIFTAADDIEFIESICHCHTSFRVVEPRKIMLKLPFYKMDRLILLFYCCFVSIFCIYSYISLLWSTFQALFPTRQVEILRKKCANASINDFLLLVGELDIGNWVLLHSVSQNIDSELFHDLIRTLIDRIKFGELEMGINEINSGI</sequence>
<keyword evidence="9" id="KW-0406">Ion transport</keyword>
<evidence type="ECO:0000256" key="9">
    <source>
        <dbReference type="ARBA" id="ARBA00023065"/>
    </source>
</evidence>
<evidence type="ECO:0000256" key="12">
    <source>
        <dbReference type="SAM" id="Phobius"/>
    </source>
</evidence>
<dbReference type="Pfam" id="PF00876">
    <property type="entry name" value="Innexin"/>
    <property type="match status" value="1"/>
</dbReference>
<reference evidence="13 14" key="1">
    <citation type="journal article" date="2019" name="Sci. Rep.">
        <title>Orb-weaving spider Araneus ventricosus genome elucidates the spidroin gene catalogue.</title>
        <authorList>
            <person name="Kono N."/>
            <person name="Nakamura H."/>
            <person name="Ohtoshi R."/>
            <person name="Moran D.A.P."/>
            <person name="Shinohara A."/>
            <person name="Yoshida Y."/>
            <person name="Fujiwara M."/>
            <person name="Mori M."/>
            <person name="Tomita M."/>
            <person name="Arakawa K."/>
        </authorList>
    </citation>
    <scope>NUCLEOTIDE SEQUENCE [LARGE SCALE GENOMIC DNA]</scope>
</reference>
<keyword evidence="5 12" id="KW-0812">Transmembrane</keyword>
<keyword evidence="4" id="KW-1003">Cell membrane</keyword>
<dbReference type="GO" id="GO:0034220">
    <property type="term" value="P:monoatomic ion transmembrane transport"/>
    <property type="evidence" value="ECO:0007669"/>
    <property type="project" value="UniProtKB-KW"/>
</dbReference>
<evidence type="ECO:0000256" key="3">
    <source>
        <dbReference type="ARBA" id="ARBA00022448"/>
    </source>
</evidence>
<feature type="transmembrane region" description="Helical" evidence="12">
    <location>
        <begin position="146"/>
        <end position="167"/>
    </location>
</feature>
<comment type="subcellular location">
    <subcellularLocation>
        <location evidence="1">Cell junction</location>
        <location evidence="1">Gap junction</location>
    </subcellularLocation>
    <subcellularLocation>
        <location evidence="2">Cell membrane</location>
        <topology evidence="2">Multi-pass membrane protein</topology>
    </subcellularLocation>
</comment>
<gene>
    <name evidence="13" type="ORF">AVEN_51351_1</name>
</gene>
<comment type="caution">
    <text evidence="13">The sequence shown here is derived from an EMBL/GenBank/DDBJ whole genome shotgun (WGS) entry which is preliminary data.</text>
</comment>
<evidence type="ECO:0000313" key="14">
    <source>
        <dbReference type="Proteomes" id="UP000499080"/>
    </source>
</evidence>
<evidence type="ECO:0000256" key="7">
    <source>
        <dbReference type="ARBA" id="ARBA00022949"/>
    </source>
</evidence>
<keyword evidence="11" id="KW-0407">Ion channel</keyword>
<organism evidence="13 14">
    <name type="scientific">Araneus ventricosus</name>
    <name type="common">Orbweaver spider</name>
    <name type="synonym">Epeira ventricosa</name>
    <dbReference type="NCBI Taxonomy" id="182803"/>
    <lineage>
        <taxon>Eukaryota</taxon>
        <taxon>Metazoa</taxon>
        <taxon>Ecdysozoa</taxon>
        <taxon>Arthropoda</taxon>
        <taxon>Chelicerata</taxon>
        <taxon>Arachnida</taxon>
        <taxon>Araneae</taxon>
        <taxon>Araneomorphae</taxon>
        <taxon>Entelegynae</taxon>
        <taxon>Araneoidea</taxon>
        <taxon>Araneidae</taxon>
        <taxon>Araneus</taxon>
    </lineage>
</organism>
<evidence type="ECO:0008006" key="15">
    <source>
        <dbReference type="Google" id="ProtNLM"/>
    </source>
</evidence>
<dbReference type="GO" id="GO:0005886">
    <property type="term" value="C:plasma membrane"/>
    <property type="evidence" value="ECO:0007669"/>
    <property type="project" value="UniProtKB-SubCell"/>
</dbReference>
<dbReference type="Proteomes" id="UP000499080">
    <property type="component" value="Unassembled WGS sequence"/>
</dbReference>
<name>A0A4Y2I9U4_ARAVE</name>
<keyword evidence="3" id="KW-0813">Transport</keyword>
<protein>
    <recommendedName>
        <fullName evidence="15">Innexin</fullName>
    </recommendedName>
</protein>
<keyword evidence="14" id="KW-1185">Reference proteome</keyword>
<evidence type="ECO:0000256" key="11">
    <source>
        <dbReference type="ARBA" id="ARBA00023303"/>
    </source>
</evidence>
<keyword evidence="10 12" id="KW-0472">Membrane</keyword>
<evidence type="ECO:0000256" key="8">
    <source>
        <dbReference type="ARBA" id="ARBA00022989"/>
    </source>
</evidence>
<keyword evidence="7" id="KW-0965">Cell junction</keyword>
<evidence type="ECO:0000256" key="10">
    <source>
        <dbReference type="ARBA" id="ARBA00023136"/>
    </source>
</evidence>
<evidence type="ECO:0000256" key="4">
    <source>
        <dbReference type="ARBA" id="ARBA00022475"/>
    </source>
</evidence>
<keyword evidence="6" id="KW-0303">Gap junction</keyword>
<dbReference type="GO" id="GO:0005921">
    <property type="term" value="C:gap junction"/>
    <property type="evidence" value="ECO:0007669"/>
    <property type="project" value="UniProtKB-SubCell"/>
</dbReference>
<dbReference type="InterPro" id="IPR000990">
    <property type="entry name" value="Innexin"/>
</dbReference>
<dbReference type="EMBL" id="BGPR01002497">
    <property type="protein sequence ID" value="GBM74434.1"/>
    <property type="molecule type" value="Genomic_DNA"/>
</dbReference>
<evidence type="ECO:0000256" key="2">
    <source>
        <dbReference type="ARBA" id="ARBA00004651"/>
    </source>
</evidence>
<feature type="transmembrane region" description="Helical" evidence="12">
    <location>
        <begin position="214"/>
        <end position="236"/>
    </location>
</feature>
<keyword evidence="8 12" id="KW-1133">Transmembrane helix</keyword>
<evidence type="ECO:0000313" key="13">
    <source>
        <dbReference type="EMBL" id="GBM74434.1"/>
    </source>
</evidence>